<dbReference type="Proteomes" id="UP000651482">
    <property type="component" value="Unassembled WGS sequence"/>
</dbReference>
<feature type="region of interest" description="Disordered" evidence="1">
    <location>
        <begin position="191"/>
        <end position="268"/>
    </location>
</feature>
<proteinExistence type="predicted"/>
<feature type="chain" id="PRO_5037414747" evidence="3">
    <location>
        <begin position="24"/>
        <end position="319"/>
    </location>
</feature>
<keyword evidence="2" id="KW-0812">Transmembrane</keyword>
<keyword evidence="2" id="KW-1133">Transmembrane helix</keyword>
<organism evidence="4 5">
    <name type="scientific">Yeguia hominis</name>
    <dbReference type="NCBI Taxonomy" id="2763662"/>
    <lineage>
        <taxon>Bacteria</taxon>
        <taxon>Bacillati</taxon>
        <taxon>Bacillota</taxon>
        <taxon>Clostridia</taxon>
        <taxon>Eubacteriales</taxon>
        <taxon>Yeguiaceae</taxon>
        <taxon>Yeguia</taxon>
    </lineage>
</organism>
<protein>
    <submittedName>
        <fullName evidence="4">Uncharacterized protein</fullName>
    </submittedName>
</protein>
<feature type="signal peptide" evidence="3">
    <location>
        <begin position="1"/>
        <end position="23"/>
    </location>
</feature>
<reference evidence="4" key="1">
    <citation type="submission" date="2020-08" db="EMBL/GenBank/DDBJ databases">
        <title>Genome public.</title>
        <authorList>
            <person name="Liu C."/>
            <person name="Sun Q."/>
        </authorList>
    </citation>
    <scope>NUCLEOTIDE SEQUENCE</scope>
    <source>
        <strain evidence="4">NSJ-40</strain>
    </source>
</reference>
<accession>A0A926D888</accession>
<name>A0A926D888_9FIRM</name>
<evidence type="ECO:0000256" key="3">
    <source>
        <dbReference type="SAM" id="SignalP"/>
    </source>
</evidence>
<evidence type="ECO:0000313" key="5">
    <source>
        <dbReference type="Proteomes" id="UP000651482"/>
    </source>
</evidence>
<dbReference type="RefSeq" id="WP_249319069.1">
    <property type="nucleotide sequence ID" value="NZ_JACRSN010000007.1"/>
</dbReference>
<evidence type="ECO:0000256" key="2">
    <source>
        <dbReference type="SAM" id="Phobius"/>
    </source>
</evidence>
<keyword evidence="3" id="KW-0732">Signal</keyword>
<feature type="compositionally biased region" description="Basic and acidic residues" evidence="1">
    <location>
        <begin position="310"/>
        <end position="319"/>
    </location>
</feature>
<evidence type="ECO:0000313" key="4">
    <source>
        <dbReference type="EMBL" id="MBC8533573.1"/>
    </source>
</evidence>
<evidence type="ECO:0000256" key="1">
    <source>
        <dbReference type="SAM" id="MobiDB-lite"/>
    </source>
</evidence>
<gene>
    <name evidence="4" type="ORF">IAG03_06045</name>
</gene>
<keyword evidence="2" id="KW-0472">Membrane</keyword>
<comment type="caution">
    <text evidence="4">The sequence shown here is derived from an EMBL/GenBank/DDBJ whole genome shotgun (WGS) entry which is preliminary data.</text>
</comment>
<dbReference type="AlphaFoldDB" id="A0A926D888"/>
<feature type="compositionally biased region" description="Polar residues" evidence="1">
    <location>
        <begin position="230"/>
        <end position="242"/>
    </location>
</feature>
<feature type="region of interest" description="Disordered" evidence="1">
    <location>
        <begin position="297"/>
        <end position="319"/>
    </location>
</feature>
<keyword evidence="5" id="KW-1185">Reference proteome</keyword>
<sequence>MKRMRLFLAGGILWLCLQGAVFAESVEIQIADVPPEAEAVQLLFSEEEAAACVHQGAYWNAQSVPDETEISGLSIHWGEGYVTKIPRSVLVFGAEEQEPVQRLFVPKTLQLVTCTVHHRYFLQTENEKLPEGEVLETLGTYVGASASDVVVRRREYADNVYTGGELRADEEIETATVITLDYVRTLNALTPVTPAPSASEPTPEPLPEEAPPEPAPASAPPSISAEEPQGSVSFNSAQSDVQSEPPYRTPRPAPATESGEESDPGTGDTQVLTGYWVAAAFAAVLLAGLWMLRQRKKRFAGENTENPAQKTDDAENKEN</sequence>
<dbReference type="EMBL" id="JACRSN010000007">
    <property type="protein sequence ID" value="MBC8533573.1"/>
    <property type="molecule type" value="Genomic_DNA"/>
</dbReference>
<feature type="transmembrane region" description="Helical" evidence="2">
    <location>
        <begin position="274"/>
        <end position="292"/>
    </location>
</feature>